<dbReference type="AlphaFoldDB" id="A0A218ZHI5"/>
<dbReference type="OrthoDB" id="37659at2759"/>
<dbReference type="InterPro" id="IPR036291">
    <property type="entry name" value="NAD(P)-bd_dom_sf"/>
</dbReference>
<keyword evidence="2" id="KW-1185">Reference proteome</keyword>
<organism evidence="1 2">
    <name type="scientific">Diplocarpon coronariae</name>
    <dbReference type="NCBI Taxonomy" id="2795749"/>
    <lineage>
        <taxon>Eukaryota</taxon>
        <taxon>Fungi</taxon>
        <taxon>Dikarya</taxon>
        <taxon>Ascomycota</taxon>
        <taxon>Pezizomycotina</taxon>
        <taxon>Leotiomycetes</taxon>
        <taxon>Helotiales</taxon>
        <taxon>Drepanopezizaceae</taxon>
        <taxon>Diplocarpon</taxon>
    </lineage>
</organism>
<sequence>MFSIPGHRSHPSFCKKVIKGQTEVDCLINNTAVQRPLYINDFDLGSGDQDIDINIRGPMAFDDPILGAIQGERCGYSYQHFELAGLAKDVKGKKIKIVEITPLTVATNLHRNPDDITKDKNPDSLKLGEYMDFVKQGFEEDKETVGAGPNFEIVERWSTEFAGDHQKAASG</sequence>
<accession>A0A218ZHI5</accession>
<name>A0A218ZHI5_9HELO</name>
<protein>
    <submittedName>
        <fullName evidence="1">Short chain dehydrogenase</fullName>
    </submittedName>
</protein>
<proteinExistence type="predicted"/>
<evidence type="ECO:0000313" key="1">
    <source>
        <dbReference type="EMBL" id="OWP07212.1"/>
    </source>
</evidence>
<gene>
    <name evidence="1" type="ORF">B2J93_1985</name>
</gene>
<reference evidence="1 2" key="1">
    <citation type="submission" date="2017-04" db="EMBL/GenBank/DDBJ databases">
        <title>Draft genome sequence of Marssonina coronaria NL1: causal agent of apple blotch.</title>
        <authorList>
            <person name="Cheng Q."/>
        </authorList>
    </citation>
    <scope>NUCLEOTIDE SEQUENCE [LARGE SCALE GENOMIC DNA]</scope>
    <source>
        <strain evidence="1 2">NL1</strain>
    </source>
</reference>
<dbReference type="EMBL" id="MZNU01000019">
    <property type="protein sequence ID" value="OWP07212.1"/>
    <property type="molecule type" value="Genomic_DNA"/>
</dbReference>
<dbReference type="Proteomes" id="UP000242519">
    <property type="component" value="Unassembled WGS sequence"/>
</dbReference>
<dbReference type="SUPFAM" id="SSF51735">
    <property type="entry name" value="NAD(P)-binding Rossmann-fold domains"/>
    <property type="match status" value="1"/>
</dbReference>
<dbReference type="InParanoid" id="A0A218ZHI5"/>
<dbReference type="STRING" id="503106.A0A218ZHI5"/>
<evidence type="ECO:0000313" key="2">
    <source>
        <dbReference type="Proteomes" id="UP000242519"/>
    </source>
</evidence>
<comment type="caution">
    <text evidence="1">The sequence shown here is derived from an EMBL/GenBank/DDBJ whole genome shotgun (WGS) entry which is preliminary data.</text>
</comment>